<reference evidence="12 13" key="1">
    <citation type="journal article" date="2015" name="Mol. Plant Microbe Interact.">
        <title>Genome, transcriptome, and functional analyses of Penicillium expansum provide new insights into secondary metabolism and pathogenicity.</title>
        <authorList>
            <person name="Ballester A.R."/>
            <person name="Marcet-Houben M."/>
            <person name="Levin E."/>
            <person name="Sela N."/>
            <person name="Selma-Lazaro C."/>
            <person name="Carmona L."/>
            <person name="Wisniewski M."/>
            <person name="Droby S."/>
            <person name="Gonzalez-Candelas L."/>
            <person name="Gabaldon T."/>
        </authorList>
    </citation>
    <scope>NUCLEOTIDE SEQUENCE [LARGE SCALE GENOMIC DNA]</scope>
    <source>
        <strain evidence="12 13">MD-8</strain>
    </source>
</reference>
<dbReference type="InterPro" id="IPR002043">
    <property type="entry name" value="UDG_fam1"/>
</dbReference>
<evidence type="ECO:0000256" key="6">
    <source>
        <dbReference type="ARBA" id="ARBA00023242"/>
    </source>
</evidence>
<dbReference type="PANTHER" id="PTHR11264">
    <property type="entry name" value="URACIL-DNA GLYCOSYLASE"/>
    <property type="match status" value="1"/>
</dbReference>
<evidence type="ECO:0000256" key="7">
    <source>
        <dbReference type="HAMAP-Rule" id="MF_03166"/>
    </source>
</evidence>
<keyword evidence="5 7" id="KW-0234">DNA repair</keyword>
<feature type="region of interest" description="Disordered" evidence="9">
    <location>
        <begin position="362"/>
        <end position="440"/>
    </location>
</feature>
<dbReference type="SMART" id="SM00906">
    <property type="entry name" value="Fungal_trans"/>
    <property type="match status" value="1"/>
</dbReference>
<dbReference type="VEuPathDB" id="FungiDB:PEXP_092870"/>
<dbReference type="GO" id="GO:0008270">
    <property type="term" value="F:zinc ion binding"/>
    <property type="evidence" value="ECO:0007669"/>
    <property type="project" value="InterPro"/>
</dbReference>
<dbReference type="RefSeq" id="XP_016594958.1">
    <property type="nucleotide sequence ID" value="XM_016748116.1"/>
</dbReference>
<gene>
    <name evidence="7" type="primary">UNG1</name>
    <name evidence="12" type="ORF">PEX2_108480</name>
</gene>
<dbReference type="InterPro" id="IPR036895">
    <property type="entry name" value="Uracil-DNA_glycosylase-like_sf"/>
</dbReference>
<keyword evidence="6 7" id="KW-0539">Nucleus</keyword>
<comment type="subcellular location">
    <subcellularLocation>
        <location evidence="7">Mitochondrion</location>
    </subcellularLocation>
    <subcellularLocation>
        <location evidence="7">Nucleus</location>
    </subcellularLocation>
</comment>
<dbReference type="AlphaFoldDB" id="A0A0A2JA29"/>
<dbReference type="GO" id="GO:0004844">
    <property type="term" value="F:uracil DNA N-glycosylase activity"/>
    <property type="evidence" value="ECO:0007669"/>
    <property type="project" value="UniProtKB-UniRule"/>
</dbReference>
<feature type="compositionally biased region" description="Basic residues" evidence="9">
    <location>
        <begin position="1"/>
        <end position="10"/>
    </location>
</feature>
<feature type="region of interest" description="Disordered" evidence="9">
    <location>
        <begin position="328"/>
        <end position="348"/>
    </location>
</feature>
<evidence type="ECO:0000256" key="4">
    <source>
        <dbReference type="ARBA" id="ARBA00023128"/>
    </source>
</evidence>
<comment type="caution">
    <text evidence="12">The sequence shown here is derived from an EMBL/GenBank/DDBJ whole genome shotgun (WGS) entry which is preliminary data.</text>
</comment>
<dbReference type="GO" id="GO:0006351">
    <property type="term" value="P:DNA-templated transcription"/>
    <property type="evidence" value="ECO:0007669"/>
    <property type="project" value="InterPro"/>
</dbReference>
<comment type="function">
    <text evidence="7">Excises uracil residues from the DNA which can arise as a result of misincorporation of dUMP residues by DNA polymerase or due to deamination of cytosine.</text>
</comment>
<feature type="compositionally biased region" description="Polar residues" evidence="9">
    <location>
        <begin position="384"/>
        <end position="393"/>
    </location>
</feature>
<feature type="region of interest" description="Disordered" evidence="9">
    <location>
        <begin position="1"/>
        <end position="55"/>
    </location>
</feature>
<sequence length="1013" mass="111664">MVSPAIKRKSEHLSGPDSKKPKGGSITAFFGAPKPKPLSNQATSTSTPTPRPSSFNKAKWVATLTPEQKELLQLEIDTLDESWLAHLKDEVVSTEFLNLKRFLKKEKDSNVKVFPPEEDVYSWSRHTPLHNVKVVIIGQDPYHNHNQAHGLCFSVRAPVRAPPSLLNIYKGIKIDYPDFESPPDKGGLLIPWAERGILMLNTCLTVRAHQANSHSNKGWEKFTQKVIDLVARVRTNGVVFLAWGRPAGTRVAKINKEKHCILQSVHPSPLSAHNGFFKNGHFKKCNDWLALRYGEDEIIDWSLVPSKKSLLAPCVSDKEDSTALANKVPVEPQSAKTEDVKFQPSKVDEFDDDDAIEALVAAEAANSSNPKRCRHLIPKWEPSNDVNRQSPPQLNHGPGRPIHGDDSNREQLPTSAHIDRAQTTSDTPPSFSAPATERFVGDLNPESLIRERLDEPTGSPLRDRIGLWINSPAAQKAKPRGVQREQATAEEANKYAANTPAQRPIYGQAIASLLQQRFAAGMQACEQLPLATRHHLSAIYFSKVNHIVPIVDQEFSQAQAEGLASVFLEKAICLAAAKTRAANPHLRLVSNGPILPSRQFCSEIYKGLVVAMDAELEPDRLTRIRILALMSLHCEGLEGAEAASLHLCQAIHQAQTIGLHLGRPNQSSTDSLTKLFWCLWTLDKMHASIGGRPVLLADRDIGIVKPNVSAQTSRGAFEVWLAVSDLLATVISFYRPSAETTSGWEEGFPAFEDIVGENTRGDLDFATLGFLELYYHSVAILSCRYKPTENIDSTRLSSVRQGLAAVRIHSIVASECVDDLPPLPIVPYSVTLSMGVSYRQLRSSRLITHVDRAKASLEACRSILENLSLYWYSAEAMARLGQKALHQIQGKPQSSRTNAMVPQHVAESSHKQIDTDSSVSGGLEKIVTAPQGNDSPRAKRQCNNSHEIAAVSPAPEIAMDVLQAPLGDLDTSMQEGFADIDTLFGEFLDISLPTHFWDPIFMETQGQTNDPQS</sequence>
<dbReference type="EC" id="3.2.2.27" evidence="7"/>
<dbReference type="HAMAP" id="MF_00148">
    <property type="entry name" value="UDG"/>
    <property type="match status" value="1"/>
</dbReference>
<feature type="region of interest" description="Disordered" evidence="9">
    <location>
        <begin position="891"/>
        <end position="919"/>
    </location>
</feature>
<feature type="compositionally biased region" description="Polar residues" evidence="9">
    <location>
        <begin position="421"/>
        <end position="430"/>
    </location>
</feature>
<keyword evidence="3 7" id="KW-0378">Hydrolase</keyword>
<dbReference type="InterPro" id="IPR005122">
    <property type="entry name" value="Uracil-DNA_glycosylase-like"/>
</dbReference>
<feature type="domain" description="Uracil-DNA glycosylase-like" evidence="11">
    <location>
        <begin position="125"/>
        <end position="289"/>
    </location>
</feature>
<feature type="active site" description="Proton acceptor" evidence="7 8">
    <location>
        <position position="140"/>
    </location>
</feature>
<evidence type="ECO:0000256" key="8">
    <source>
        <dbReference type="PROSITE-ProRule" id="PRU10072"/>
    </source>
</evidence>
<dbReference type="SMART" id="SM00987">
    <property type="entry name" value="UreE_C"/>
    <property type="match status" value="1"/>
</dbReference>
<evidence type="ECO:0000256" key="2">
    <source>
        <dbReference type="ARBA" id="ARBA00022763"/>
    </source>
</evidence>
<dbReference type="Proteomes" id="UP000030143">
    <property type="component" value="Unassembled WGS sequence"/>
</dbReference>
<dbReference type="STRING" id="27334.A0A0A2JA29"/>
<name>A0A0A2JA29_PENEN</name>
<keyword evidence="4 7" id="KW-0496">Mitochondrion</keyword>
<dbReference type="NCBIfam" id="NF003589">
    <property type="entry name" value="PRK05254.1-2"/>
    <property type="match status" value="1"/>
</dbReference>
<evidence type="ECO:0000259" key="11">
    <source>
        <dbReference type="SMART" id="SM00986"/>
    </source>
</evidence>
<dbReference type="InterPro" id="IPR007219">
    <property type="entry name" value="XnlR_reg_dom"/>
</dbReference>
<feature type="compositionally biased region" description="Low complexity" evidence="9">
    <location>
        <begin position="43"/>
        <end position="54"/>
    </location>
</feature>
<dbReference type="NCBIfam" id="NF003588">
    <property type="entry name" value="PRK05254.1-1"/>
    <property type="match status" value="1"/>
</dbReference>
<dbReference type="GO" id="GO:0005634">
    <property type="term" value="C:nucleus"/>
    <property type="evidence" value="ECO:0007669"/>
    <property type="project" value="UniProtKB-SubCell"/>
</dbReference>
<dbReference type="GO" id="GO:0003677">
    <property type="term" value="F:DNA binding"/>
    <property type="evidence" value="ECO:0007669"/>
    <property type="project" value="InterPro"/>
</dbReference>
<dbReference type="HOGENOM" id="CLU_297376_0_0_1"/>
<dbReference type="CDD" id="cd12148">
    <property type="entry name" value="fungal_TF_MHR"/>
    <property type="match status" value="1"/>
</dbReference>
<evidence type="ECO:0000259" key="10">
    <source>
        <dbReference type="SMART" id="SM00906"/>
    </source>
</evidence>
<protein>
    <recommendedName>
        <fullName evidence="7">Uracil-DNA glycosylase</fullName>
        <shortName evidence="7">UDG</shortName>
        <ecNumber evidence="7">3.2.2.27</ecNumber>
    </recommendedName>
</protein>
<feature type="compositionally biased region" description="Polar residues" evidence="9">
    <location>
        <begin position="891"/>
        <end position="900"/>
    </location>
</feature>
<comment type="catalytic activity">
    <reaction evidence="7">
        <text>Hydrolyzes single-stranded DNA or mismatched double-stranded DNA and polynucleotides, releasing free uracil.</text>
        <dbReference type="EC" id="3.2.2.27"/>
    </reaction>
</comment>
<dbReference type="GO" id="GO:0005739">
    <property type="term" value="C:mitochondrion"/>
    <property type="evidence" value="ECO:0007669"/>
    <property type="project" value="UniProtKB-SubCell"/>
</dbReference>
<dbReference type="NCBIfam" id="NF003592">
    <property type="entry name" value="PRK05254.1-5"/>
    <property type="match status" value="1"/>
</dbReference>
<dbReference type="SMART" id="SM00986">
    <property type="entry name" value="UDG"/>
    <property type="match status" value="1"/>
</dbReference>
<dbReference type="GO" id="GO:0097510">
    <property type="term" value="P:base-excision repair, AP site formation via deaminated base removal"/>
    <property type="evidence" value="ECO:0007669"/>
    <property type="project" value="TreeGrafter"/>
</dbReference>
<dbReference type="FunFam" id="3.40.470.10:FF:000007">
    <property type="entry name" value="Uracil-DNA glycosylase"/>
    <property type="match status" value="1"/>
</dbReference>
<dbReference type="PROSITE" id="PS00130">
    <property type="entry name" value="U_DNA_GLYCOSYLASE"/>
    <property type="match status" value="1"/>
</dbReference>
<keyword evidence="2 7" id="KW-0227">DNA damage</keyword>
<feature type="domain" description="Xylanolytic transcriptional activator regulatory" evidence="10">
    <location>
        <begin position="643"/>
        <end position="712"/>
    </location>
</feature>
<keyword evidence="13" id="KW-1185">Reference proteome</keyword>
<feature type="compositionally biased region" description="Basic and acidic residues" evidence="9">
    <location>
        <begin position="11"/>
        <end position="20"/>
    </location>
</feature>
<evidence type="ECO:0000313" key="12">
    <source>
        <dbReference type="EMBL" id="KGO52189.1"/>
    </source>
</evidence>
<evidence type="ECO:0000256" key="3">
    <source>
        <dbReference type="ARBA" id="ARBA00022801"/>
    </source>
</evidence>
<dbReference type="EMBL" id="JQFZ01000274">
    <property type="protein sequence ID" value="KGO52189.1"/>
    <property type="molecule type" value="Genomic_DNA"/>
</dbReference>
<evidence type="ECO:0000256" key="9">
    <source>
        <dbReference type="SAM" id="MobiDB-lite"/>
    </source>
</evidence>
<dbReference type="NCBIfam" id="TIGR00628">
    <property type="entry name" value="ung"/>
    <property type="match status" value="1"/>
</dbReference>
<comment type="similarity">
    <text evidence="1 7">Belongs to the uracil-DNA glycosylase (UDG) superfamily. UNG family.</text>
</comment>
<evidence type="ECO:0000313" key="13">
    <source>
        <dbReference type="Proteomes" id="UP000030143"/>
    </source>
</evidence>
<dbReference type="InterPro" id="IPR018085">
    <property type="entry name" value="Ura-DNA_Glyclase_AS"/>
</dbReference>
<accession>A0A0A2JA29</accession>
<dbReference type="PANTHER" id="PTHR11264:SF0">
    <property type="entry name" value="URACIL-DNA GLYCOSYLASE"/>
    <property type="match status" value="1"/>
</dbReference>
<evidence type="ECO:0000256" key="5">
    <source>
        <dbReference type="ARBA" id="ARBA00023204"/>
    </source>
</evidence>
<dbReference type="Pfam" id="PF04082">
    <property type="entry name" value="Fungal_trans"/>
    <property type="match status" value="1"/>
</dbReference>
<dbReference type="Gene3D" id="3.40.470.10">
    <property type="entry name" value="Uracil-DNA glycosylase-like domain"/>
    <property type="match status" value="1"/>
</dbReference>
<dbReference type="SUPFAM" id="SSF52141">
    <property type="entry name" value="Uracil-DNA glycosylase-like"/>
    <property type="match status" value="1"/>
</dbReference>
<proteinExistence type="inferred from homology"/>
<dbReference type="CDD" id="cd10027">
    <property type="entry name" value="UDG-F1-like"/>
    <property type="match status" value="1"/>
</dbReference>
<dbReference type="Pfam" id="PF03167">
    <property type="entry name" value="UDG"/>
    <property type="match status" value="1"/>
</dbReference>
<organism evidence="12 13">
    <name type="scientific">Penicillium expansum</name>
    <name type="common">Blue mold rot fungus</name>
    <dbReference type="NCBI Taxonomy" id="27334"/>
    <lineage>
        <taxon>Eukaryota</taxon>
        <taxon>Fungi</taxon>
        <taxon>Dikarya</taxon>
        <taxon>Ascomycota</taxon>
        <taxon>Pezizomycotina</taxon>
        <taxon>Eurotiomycetes</taxon>
        <taxon>Eurotiomycetidae</taxon>
        <taxon>Eurotiales</taxon>
        <taxon>Aspergillaceae</taxon>
        <taxon>Penicillium</taxon>
    </lineage>
</organism>
<evidence type="ECO:0000256" key="1">
    <source>
        <dbReference type="ARBA" id="ARBA00008184"/>
    </source>
</evidence>
<dbReference type="GeneID" id="27683537"/>